<reference evidence="6" key="1">
    <citation type="journal article" date="2008" name="Nat. Genet.">
        <title>The Pristionchus pacificus genome provides a unique perspective on nematode lifestyle and parasitism.</title>
        <authorList>
            <person name="Dieterich C."/>
            <person name="Clifton S.W."/>
            <person name="Schuster L.N."/>
            <person name="Chinwalla A."/>
            <person name="Delehaunty K."/>
            <person name="Dinkelacker I."/>
            <person name="Fulton L."/>
            <person name="Fulton R."/>
            <person name="Godfrey J."/>
            <person name="Minx P."/>
            <person name="Mitreva M."/>
            <person name="Roeseler W."/>
            <person name="Tian H."/>
            <person name="Witte H."/>
            <person name="Yang S.P."/>
            <person name="Wilson R.K."/>
            <person name="Sommer R.J."/>
        </authorList>
    </citation>
    <scope>NUCLEOTIDE SEQUENCE [LARGE SCALE GENOMIC DNA]</scope>
    <source>
        <strain evidence="6">PS312</strain>
    </source>
</reference>
<evidence type="ECO:0000256" key="2">
    <source>
        <dbReference type="ARBA" id="ARBA00023242"/>
    </source>
</evidence>
<dbReference type="PROSITE" id="PS00658">
    <property type="entry name" value="FORK_HEAD_2"/>
    <property type="match status" value="1"/>
</dbReference>
<feature type="compositionally biased region" description="Low complexity" evidence="4">
    <location>
        <begin position="314"/>
        <end position="328"/>
    </location>
</feature>
<feature type="region of interest" description="Disordered" evidence="4">
    <location>
        <begin position="130"/>
        <end position="183"/>
    </location>
</feature>
<dbReference type="Pfam" id="PF00250">
    <property type="entry name" value="Forkhead"/>
    <property type="match status" value="1"/>
</dbReference>
<feature type="region of interest" description="Disordered" evidence="4">
    <location>
        <begin position="31"/>
        <end position="112"/>
    </location>
</feature>
<dbReference type="PROSITE" id="PS50039">
    <property type="entry name" value="FORK_HEAD_3"/>
    <property type="match status" value="1"/>
</dbReference>
<keyword evidence="2 3" id="KW-0539">Nucleus</keyword>
<gene>
    <name evidence="5" type="primary">WBGene00202831</name>
</gene>
<dbReference type="AlphaFoldDB" id="A0A2A6C6C1"/>
<organism evidence="5 6">
    <name type="scientific">Pristionchus pacificus</name>
    <name type="common">Parasitic nematode worm</name>
    <dbReference type="NCBI Taxonomy" id="54126"/>
    <lineage>
        <taxon>Eukaryota</taxon>
        <taxon>Metazoa</taxon>
        <taxon>Ecdysozoa</taxon>
        <taxon>Nematoda</taxon>
        <taxon>Chromadorea</taxon>
        <taxon>Rhabditida</taxon>
        <taxon>Rhabditina</taxon>
        <taxon>Diplogasteromorpha</taxon>
        <taxon>Diplogasteroidea</taxon>
        <taxon>Neodiplogasteridae</taxon>
        <taxon>Pristionchus</taxon>
    </lineage>
</organism>
<proteinExistence type="predicted"/>
<dbReference type="InterPro" id="IPR036390">
    <property type="entry name" value="WH_DNA-bd_sf"/>
</dbReference>
<dbReference type="InterPro" id="IPR030456">
    <property type="entry name" value="TF_fork_head_CS_2"/>
</dbReference>
<dbReference type="PANTHER" id="PTHR11829">
    <property type="entry name" value="FORKHEAD BOX PROTEIN"/>
    <property type="match status" value="1"/>
</dbReference>
<dbReference type="PRINTS" id="PR00053">
    <property type="entry name" value="FORKHEAD"/>
</dbReference>
<feature type="compositionally biased region" description="Low complexity" evidence="4">
    <location>
        <begin position="86"/>
        <end position="112"/>
    </location>
</feature>
<dbReference type="CDD" id="cd00059">
    <property type="entry name" value="FH_FOX"/>
    <property type="match status" value="1"/>
</dbReference>
<dbReference type="SMART" id="SM00339">
    <property type="entry name" value="FH"/>
    <property type="match status" value="1"/>
</dbReference>
<accession>A0A8R1YSD4</accession>
<sequence>MDLASSILALPPSSLELLQARIAAAAAAAAAGSASPSSSCDSSPSASAPTSPDVQMTTSSSSPPPPPLSLQSVLASMGMPQIKQEQPQQQPQLPLQHHLQQHSLSAPASPAAAAAAETSAFAALLQQKPQPLSPSAFSPASPSLLTAPTSTTPSISSTSPSMITSSEGTSASPSKLDAGSGMERPSLSYKDLIIEAIESSPDKRLKLNEIYQVIRMLHPYYRLRPDQWGWQNSIRHNLSLHDCFVKLPLKQTNASGVVGHYWTVVAELSDKQTLRRRNRASNGGRAARKTSAAASLGSGVGPVGMLMSSRSEESPIGSPHSSASASPSNEMGLLKPTATYGSVLAGNALIGAGAGASIGNTLSSLLLNSLNNSANGGLLGGGASAAGNENNGLSPLLAGISQETLGNYAQQVLTTIMYQQAVAGLMQLNGQSAPEMDATSSLLEPLLALSKLAAQQQQQPAAAAAPQSFLM</sequence>
<dbReference type="InterPro" id="IPR050211">
    <property type="entry name" value="FOX_domain-containing"/>
</dbReference>
<dbReference type="GO" id="GO:0000978">
    <property type="term" value="F:RNA polymerase II cis-regulatory region sequence-specific DNA binding"/>
    <property type="evidence" value="ECO:0000318"/>
    <property type="project" value="GO_Central"/>
</dbReference>
<protein>
    <submittedName>
        <fullName evidence="5">Fkh-9</fullName>
    </submittedName>
</protein>
<feature type="region of interest" description="Disordered" evidence="4">
    <location>
        <begin position="275"/>
        <end position="330"/>
    </location>
</feature>
<name>A0A2A6C6C1_PRIPA</name>
<evidence type="ECO:0000256" key="3">
    <source>
        <dbReference type="PROSITE-ProRule" id="PRU00089"/>
    </source>
</evidence>
<evidence type="ECO:0000313" key="6">
    <source>
        <dbReference type="Proteomes" id="UP000005239"/>
    </source>
</evidence>
<dbReference type="OrthoDB" id="5954824at2759"/>
<dbReference type="EnsemblMetazoa" id="PPA29963.1">
    <property type="protein sequence ID" value="PPA29963.1"/>
    <property type="gene ID" value="WBGene00202831"/>
</dbReference>
<dbReference type="Gene3D" id="1.10.10.10">
    <property type="entry name" value="Winged helix-like DNA-binding domain superfamily/Winged helix DNA-binding domain"/>
    <property type="match status" value="1"/>
</dbReference>
<dbReference type="GO" id="GO:0030154">
    <property type="term" value="P:cell differentiation"/>
    <property type="evidence" value="ECO:0000318"/>
    <property type="project" value="GO_Central"/>
</dbReference>
<comment type="subcellular location">
    <subcellularLocation>
        <location evidence="3">Nucleus</location>
    </subcellularLocation>
</comment>
<dbReference type="GO" id="GO:0000981">
    <property type="term" value="F:DNA-binding transcription factor activity, RNA polymerase II-specific"/>
    <property type="evidence" value="ECO:0000318"/>
    <property type="project" value="GO_Central"/>
</dbReference>
<dbReference type="Proteomes" id="UP000005239">
    <property type="component" value="Unassembled WGS sequence"/>
</dbReference>
<reference evidence="5" key="2">
    <citation type="submission" date="2022-06" db="UniProtKB">
        <authorList>
            <consortium name="EnsemblMetazoa"/>
        </authorList>
    </citation>
    <scope>IDENTIFICATION</scope>
    <source>
        <strain evidence="5">PS312</strain>
    </source>
</reference>
<dbReference type="InterPro" id="IPR001766">
    <property type="entry name" value="Fork_head_dom"/>
</dbReference>
<dbReference type="PANTHER" id="PTHR11829:SF411">
    <property type="entry name" value="FORKHEAD BOX PROTEIN L2"/>
    <property type="match status" value="1"/>
</dbReference>
<feature type="compositionally biased region" description="Low complexity" evidence="4">
    <location>
        <begin position="31"/>
        <end position="52"/>
    </location>
</feature>
<evidence type="ECO:0000313" key="5">
    <source>
        <dbReference type="EnsemblMetazoa" id="PPA29963.1"/>
    </source>
</evidence>
<dbReference type="GO" id="GO:0005634">
    <property type="term" value="C:nucleus"/>
    <property type="evidence" value="ECO:0007669"/>
    <property type="project" value="UniProtKB-SubCell"/>
</dbReference>
<feature type="compositionally biased region" description="Low complexity" evidence="4">
    <location>
        <begin position="133"/>
        <end position="166"/>
    </location>
</feature>
<evidence type="ECO:0000256" key="1">
    <source>
        <dbReference type="ARBA" id="ARBA00023125"/>
    </source>
</evidence>
<keyword evidence="1 3" id="KW-0238">DNA-binding</keyword>
<accession>A0A2A6C6C1</accession>
<dbReference type="GO" id="GO:0009653">
    <property type="term" value="P:anatomical structure morphogenesis"/>
    <property type="evidence" value="ECO:0000318"/>
    <property type="project" value="GO_Central"/>
</dbReference>
<keyword evidence="6" id="KW-1185">Reference proteome</keyword>
<evidence type="ECO:0000256" key="4">
    <source>
        <dbReference type="SAM" id="MobiDB-lite"/>
    </source>
</evidence>
<dbReference type="GO" id="GO:0006357">
    <property type="term" value="P:regulation of transcription by RNA polymerase II"/>
    <property type="evidence" value="ECO:0000318"/>
    <property type="project" value="GO_Central"/>
</dbReference>
<dbReference type="InterPro" id="IPR036388">
    <property type="entry name" value="WH-like_DNA-bd_sf"/>
</dbReference>
<dbReference type="SUPFAM" id="SSF46785">
    <property type="entry name" value="Winged helix' DNA-binding domain"/>
    <property type="match status" value="1"/>
</dbReference>
<feature type="DNA-binding region" description="Fork-head" evidence="3">
    <location>
        <begin position="184"/>
        <end position="279"/>
    </location>
</feature>